<reference evidence="6" key="1">
    <citation type="submission" date="2023-06" db="EMBL/GenBank/DDBJ databases">
        <title>Genome-scale phylogeny and comparative genomics of the fungal order Sordariales.</title>
        <authorList>
            <consortium name="Lawrence Berkeley National Laboratory"/>
            <person name="Hensen N."/>
            <person name="Bonometti L."/>
            <person name="Westerberg I."/>
            <person name="Brannstrom I.O."/>
            <person name="Guillou S."/>
            <person name="Cros-Aarteil S."/>
            <person name="Calhoun S."/>
            <person name="Haridas S."/>
            <person name="Kuo A."/>
            <person name="Mondo S."/>
            <person name="Pangilinan J."/>
            <person name="Riley R."/>
            <person name="Labutti K."/>
            <person name="Andreopoulos B."/>
            <person name="Lipzen A."/>
            <person name="Chen C."/>
            <person name="Yanf M."/>
            <person name="Daum C."/>
            <person name="Ng V."/>
            <person name="Clum A."/>
            <person name="Steindorff A."/>
            <person name="Ohm R."/>
            <person name="Martin F."/>
            <person name="Silar P."/>
            <person name="Natvig D."/>
            <person name="Lalanne C."/>
            <person name="Gautier V."/>
            <person name="Ament-Velasquez S.L."/>
            <person name="Kruys A."/>
            <person name="Hutchinson M.I."/>
            <person name="Powell A.J."/>
            <person name="Barry K."/>
            <person name="Miller A.N."/>
            <person name="Grigoriev I.V."/>
            <person name="Debuchy R."/>
            <person name="Gladieux P."/>
            <person name="Thoren M.H."/>
            <person name="Johannesson H."/>
        </authorList>
    </citation>
    <scope>NUCLEOTIDE SEQUENCE</scope>
    <source>
        <strain evidence="6">SMH4607-1</strain>
    </source>
</reference>
<feature type="repeat" description="ANK" evidence="3">
    <location>
        <begin position="296"/>
        <end position="317"/>
    </location>
</feature>
<evidence type="ECO:0000256" key="3">
    <source>
        <dbReference type="PROSITE-ProRule" id="PRU00023"/>
    </source>
</evidence>
<feature type="region of interest" description="Disordered" evidence="4">
    <location>
        <begin position="222"/>
        <end position="280"/>
    </location>
</feature>
<dbReference type="InterPro" id="IPR036770">
    <property type="entry name" value="Ankyrin_rpt-contain_sf"/>
</dbReference>
<dbReference type="PROSITE" id="PS50088">
    <property type="entry name" value="ANK_REPEAT"/>
    <property type="match status" value="4"/>
</dbReference>
<dbReference type="Pfam" id="PF00023">
    <property type="entry name" value="Ank"/>
    <property type="match status" value="1"/>
</dbReference>
<feature type="region of interest" description="Disordered" evidence="4">
    <location>
        <begin position="184"/>
        <end position="205"/>
    </location>
</feature>
<feature type="compositionally biased region" description="Polar residues" evidence="4">
    <location>
        <begin position="117"/>
        <end position="132"/>
    </location>
</feature>
<dbReference type="CDD" id="cd14688">
    <property type="entry name" value="bZIP_YAP"/>
    <property type="match status" value="1"/>
</dbReference>
<sequence>MWEGSKERCLEWVDAPPDSTTSERRRMQNRVAQRNHRKRSKEKQGEHEQTETNTLVWKPPCTIPRSPARARDQKQNQKQQQQQRQKQQEKQQQQRQQHTFSGVRPTPAPAPAKRSESMSWSDLSPASFTRNVQHPEPDIEGIKHQQRGMADAPPAGPGSIYGMPKLDDMLLDPMDDFSEFLAADDTALPPSPPGLLPTPKSSIGQAVFPSESDFAILDPSQQHFDSNEQNNNTTGAPDLDLSGGDANPSSSSWDLDVDAAEPTNNNNDNNNNNNNNNNQYDLEDLATLSTDTLKFSGYNALHLAAYHGQPRIIRLLLTSKRVDANSVTRQGVSALHIAAASAHGLDAARELLDLGADAWLQDCRGLTALHVAVESGSSSVARLLVGCRGESLLHVRDSAGCTPLHKAIELGREEIVGFLLDCGADPAATVL</sequence>
<feature type="compositionally biased region" description="Basic and acidic residues" evidence="4">
    <location>
        <begin position="1"/>
        <end position="11"/>
    </location>
</feature>
<dbReference type="GO" id="GO:0005634">
    <property type="term" value="C:nucleus"/>
    <property type="evidence" value="ECO:0007669"/>
    <property type="project" value="TreeGrafter"/>
</dbReference>
<dbReference type="PANTHER" id="PTHR24189">
    <property type="entry name" value="MYOTROPHIN"/>
    <property type="match status" value="1"/>
</dbReference>
<dbReference type="Proteomes" id="UP001172102">
    <property type="component" value="Unassembled WGS sequence"/>
</dbReference>
<feature type="repeat" description="ANK" evidence="3">
    <location>
        <begin position="364"/>
        <end position="385"/>
    </location>
</feature>
<keyword evidence="2 3" id="KW-0040">ANK repeat</keyword>
<dbReference type="InterPro" id="IPR004827">
    <property type="entry name" value="bZIP"/>
</dbReference>
<feature type="repeat" description="ANK" evidence="3">
    <location>
        <begin position="399"/>
        <end position="425"/>
    </location>
</feature>
<dbReference type="AlphaFoldDB" id="A0AA40DUI9"/>
<evidence type="ECO:0000256" key="1">
    <source>
        <dbReference type="ARBA" id="ARBA00022737"/>
    </source>
</evidence>
<dbReference type="InterPro" id="IPR002110">
    <property type="entry name" value="Ankyrin_rpt"/>
</dbReference>
<dbReference type="PROSITE" id="PS50297">
    <property type="entry name" value="ANK_REP_REGION"/>
    <property type="match status" value="4"/>
</dbReference>
<feature type="repeat" description="ANK" evidence="3">
    <location>
        <begin position="330"/>
        <end position="363"/>
    </location>
</feature>
<dbReference type="Pfam" id="PF12796">
    <property type="entry name" value="Ank_2"/>
    <property type="match status" value="1"/>
</dbReference>
<dbReference type="PROSITE" id="PS00036">
    <property type="entry name" value="BZIP_BASIC"/>
    <property type="match status" value="1"/>
</dbReference>
<feature type="compositionally biased region" description="Polar residues" evidence="4">
    <location>
        <begin position="222"/>
        <end position="235"/>
    </location>
</feature>
<dbReference type="Gene3D" id="1.25.40.20">
    <property type="entry name" value="Ankyrin repeat-containing domain"/>
    <property type="match status" value="1"/>
</dbReference>
<dbReference type="SMART" id="SM00248">
    <property type="entry name" value="ANK"/>
    <property type="match status" value="4"/>
</dbReference>
<name>A0AA40DUI9_9PEZI</name>
<keyword evidence="1" id="KW-0677">Repeat</keyword>
<protein>
    <submittedName>
        <fullName evidence="6">Ankyrin repeat-containing domain protein</fullName>
    </submittedName>
</protein>
<evidence type="ECO:0000313" key="7">
    <source>
        <dbReference type="Proteomes" id="UP001172102"/>
    </source>
</evidence>
<feature type="compositionally biased region" description="Low complexity" evidence="4">
    <location>
        <begin position="264"/>
        <end position="278"/>
    </location>
</feature>
<dbReference type="GO" id="GO:0003700">
    <property type="term" value="F:DNA-binding transcription factor activity"/>
    <property type="evidence" value="ECO:0007669"/>
    <property type="project" value="InterPro"/>
</dbReference>
<evidence type="ECO:0000256" key="4">
    <source>
        <dbReference type="SAM" id="MobiDB-lite"/>
    </source>
</evidence>
<feature type="region of interest" description="Disordered" evidence="4">
    <location>
        <begin position="1"/>
        <end position="167"/>
    </location>
</feature>
<evidence type="ECO:0000256" key="2">
    <source>
        <dbReference type="ARBA" id="ARBA00023043"/>
    </source>
</evidence>
<feature type="compositionally biased region" description="Basic and acidic residues" evidence="4">
    <location>
        <begin position="133"/>
        <end position="143"/>
    </location>
</feature>
<feature type="domain" description="BZIP" evidence="5">
    <location>
        <begin position="24"/>
        <end position="39"/>
    </location>
</feature>
<dbReference type="EMBL" id="JAUKUA010000004">
    <property type="protein sequence ID" value="KAK0716105.1"/>
    <property type="molecule type" value="Genomic_DNA"/>
</dbReference>
<feature type="compositionally biased region" description="Low complexity" evidence="4">
    <location>
        <begin position="76"/>
        <end position="97"/>
    </location>
</feature>
<evidence type="ECO:0000259" key="5">
    <source>
        <dbReference type="PROSITE" id="PS00036"/>
    </source>
</evidence>
<dbReference type="InterPro" id="IPR050745">
    <property type="entry name" value="Multifunctional_regulatory"/>
</dbReference>
<evidence type="ECO:0000313" key="6">
    <source>
        <dbReference type="EMBL" id="KAK0716105.1"/>
    </source>
</evidence>
<proteinExistence type="predicted"/>
<dbReference type="GO" id="GO:0005737">
    <property type="term" value="C:cytoplasm"/>
    <property type="evidence" value="ECO:0007669"/>
    <property type="project" value="TreeGrafter"/>
</dbReference>
<comment type="caution">
    <text evidence="6">The sequence shown here is derived from an EMBL/GenBank/DDBJ whole genome shotgun (WGS) entry which is preliminary data.</text>
</comment>
<dbReference type="SUPFAM" id="SSF48403">
    <property type="entry name" value="Ankyrin repeat"/>
    <property type="match status" value="1"/>
</dbReference>
<keyword evidence="7" id="KW-1185">Reference proteome</keyword>
<organism evidence="6 7">
    <name type="scientific">Lasiosphaeris hirsuta</name>
    <dbReference type="NCBI Taxonomy" id="260670"/>
    <lineage>
        <taxon>Eukaryota</taxon>
        <taxon>Fungi</taxon>
        <taxon>Dikarya</taxon>
        <taxon>Ascomycota</taxon>
        <taxon>Pezizomycotina</taxon>
        <taxon>Sordariomycetes</taxon>
        <taxon>Sordariomycetidae</taxon>
        <taxon>Sordariales</taxon>
        <taxon>Lasiosphaeriaceae</taxon>
        <taxon>Lasiosphaeris</taxon>
    </lineage>
</organism>
<dbReference type="PANTHER" id="PTHR24189:SF71">
    <property type="entry name" value="ANKYRIN REPEAT DOMAIN 39"/>
    <property type="match status" value="1"/>
</dbReference>
<gene>
    <name evidence="6" type="ORF">B0H67DRAFT_582405</name>
</gene>
<accession>A0AA40DUI9</accession>